<dbReference type="EMBL" id="JAESWC010000018">
    <property type="protein sequence ID" value="MBL4938222.1"/>
    <property type="molecule type" value="Genomic_DNA"/>
</dbReference>
<proteinExistence type="predicted"/>
<dbReference type="SUPFAM" id="SSF46785">
    <property type="entry name" value="Winged helix' DNA-binding domain"/>
    <property type="match status" value="1"/>
</dbReference>
<dbReference type="Pfam" id="PF07729">
    <property type="entry name" value="FCD"/>
    <property type="match status" value="1"/>
</dbReference>
<dbReference type="InterPro" id="IPR008920">
    <property type="entry name" value="TF_FadR/GntR_C"/>
</dbReference>
<keyword evidence="2" id="KW-0238">DNA-binding</keyword>
<dbReference type="SMART" id="SM00895">
    <property type="entry name" value="FCD"/>
    <property type="match status" value="1"/>
</dbReference>
<evidence type="ECO:0000256" key="1">
    <source>
        <dbReference type="ARBA" id="ARBA00023015"/>
    </source>
</evidence>
<dbReference type="InterPro" id="IPR011711">
    <property type="entry name" value="GntR_C"/>
</dbReference>
<name>A0ABS1TFS9_9CLOT</name>
<reference evidence="5 6" key="1">
    <citation type="submission" date="2021-01" db="EMBL/GenBank/DDBJ databases">
        <title>Genome public.</title>
        <authorList>
            <person name="Liu C."/>
            <person name="Sun Q."/>
        </authorList>
    </citation>
    <scope>NUCLEOTIDE SEQUENCE [LARGE SCALE GENOMIC DNA]</scope>
    <source>
        <strain evidence="5 6">YIM B02515</strain>
    </source>
</reference>
<dbReference type="PANTHER" id="PTHR43537">
    <property type="entry name" value="TRANSCRIPTIONAL REGULATOR, GNTR FAMILY"/>
    <property type="match status" value="1"/>
</dbReference>
<organism evidence="5 6">
    <name type="scientific">Clostridium rhizosphaerae</name>
    <dbReference type="NCBI Taxonomy" id="2803861"/>
    <lineage>
        <taxon>Bacteria</taxon>
        <taxon>Bacillati</taxon>
        <taxon>Bacillota</taxon>
        <taxon>Clostridia</taxon>
        <taxon>Eubacteriales</taxon>
        <taxon>Clostridiaceae</taxon>
        <taxon>Clostridium</taxon>
    </lineage>
</organism>
<keyword evidence="3" id="KW-0804">Transcription</keyword>
<dbReference type="InterPro" id="IPR000524">
    <property type="entry name" value="Tscrpt_reg_HTH_GntR"/>
</dbReference>
<protein>
    <submittedName>
        <fullName evidence="5">GntR family transcriptional regulator</fullName>
    </submittedName>
</protein>
<dbReference type="SUPFAM" id="SSF48008">
    <property type="entry name" value="GntR ligand-binding domain-like"/>
    <property type="match status" value="1"/>
</dbReference>
<evidence type="ECO:0000256" key="3">
    <source>
        <dbReference type="ARBA" id="ARBA00023163"/>
    </source>
</evidence>
<evidence type="ECO:0000313" key="6">
    <source>
        <dbReference type="Proteomes" id="UP000632377"/>
    </source>
</evidence>
<dbReference type="RefSeq" id="WP_202750946.1">
    <property type="nucleotide sequence ID" value="NZ_JAESWC010000018.1"/>
</dbReference>
<dbReference type="InterPro" id="IPR036390">
    <property type="entry name" value="WH_DNA-bd_sf"/>
</dbReference>
<evidence type="ECO:0000256" key="2">
    <source>
        <dbReference type="ARBA" id="ARBA00023125"/>
    </source>
</evidence>
<dbReference type="PANTHER" id="PTHR43537:SF24">
    <property type="entry name" value="GLUCONATE OPERON TRANSCRIPTIONAL REPRESSOR"/>
    <property type="match status" value="1"/>
</dbReference>
<comment type="caution">
    <text evidence="5">The sequence shown here is derived from an EMBL/GenBank/DDBJ whole genome shotgun (WGS) entry which is preliminary data.</text>
</comment>
<evidence type="ECO:0000313" key="5">
    <source>
        <dbReference type="EMBL" id="MBL4938222.1"/>
    </source>
</evidence>
<dbReference type="CDD" id="cd07377">
    <property type="entry name" value="WHTH_GntR"/>
    <property type="match status" value="1"/>
</dbReference>
<gene>
    <name evidence="5" type="ORF">JK636_21150</name>
</gene>
<dbReference type="PROSITE" id="PS50949">
    <property type="entry name" value="HTH_GNTR"/>
    <property type="match status" value="1"/>
</dbReference>
<dbReference type="Gene3D" id="1.10.10.10">
    <property type="entry name" value="Winged helix-like DNA-binding domain superfamily/Winged helix DNA-binding domain"/>
    <property type="match status" value="1"/>
</dbReference>
<dbReference type="Proteomes" id="UP000632377">
    <property type="component" value="Unassembled WGS sequence"/>
</dbReference>
<keyword evidence="1" id="KW-0805">Transcription regulation</keyword>
<dbReference type="Pfam" id="PF00392">
    <property type="entry name" value="GntR"/>
    <property type="match status" value="1"/>
</dbReference>
<sequence length="230" mass="27120">MRDYIEVLIENTNFSQNKPIREVVYESLRRTIISGVIPVGERIVEKEYADRLNISRTPVREALRMLEMEELVENIPRVGVIVKRISIEDVIEIYKIRHNLEVLASINAMDNITKEEIRDITNLLDLTEQKNKEGDVQEVIRLFGVFNSKIYEASRMKRLAGMISRLNEYLQRFRNISISENERREKALKEHREILKAITQKNKEIIDSIIKEHLEYSLEIVLAEIDETRK</sequence>
<dbReference type="SMART" id="SM00345">
    <property type="entry name" value="HTH_GNTR"/>
    <property type="match status" value="1"/>
</dbReference>
<keyword evidence="6" id="KW-1185">Reference proteome</keyword>
<dbReference type="InterPro" id="IPR036388">
    <property type="entry name" value="WH-like_DNA-bd_sf"/>
</dbReference>
<dbReference type="Gene3D" id="1.20.120.530">
    <property type="entry name" value="GntR ligand-binding domain-like"/>
    <property type="match status" value="1"/>
</dbReference>
<accession>A0ABS1TFS9</accession>
<feature type="domain" description="HTH gntR-type" evidence="4">
    <location>
        <begin position="18"/>
        <end position="85"/>
    </location>
</feature>
<evidence type="ECO:0000259" key="4">
    <source>
        <dbReference type="PROSITE" id="PS50949"/>
    </source>
</evidence>